<protein>
    <recommendedName>
        <fullName evidence="4">BZIP domain-containing protein</fullName>
    </recommendedName>
</protein>
<dbReference type="SUPFAM" id="SSF57959">
    <property type="entry name" value="Leucine zipper domain"/>
    <property type="match status" value="1"/>
</dbReference>
<feature type="compositionally biased region" description="Polar residues" evidence="1">
    <location>
        <begin position="178"/>
        <end position="192"/>
    </location>
</feature>
<feature type="compositionally biased region" description="Acidic residues" evidence="1">
    <location>
        <begin position="66"/>
        <end position="79"/>
    </location>
</feature>
<comment type="caution">
    <text evidence="2">The sequence shown here is derived from an EMBL/GenBank/DDBJ whole genome shotgun (WGS) entry which is preliminary data.</text>
</comment>
<feature type="region of interest" description="Disordered" evidence="1">
    <location>
        <begin position="160"/>
        <end position="192"/>
    </location>
</feature>
<feature type="compositionally biased region" description="Low complexity" evidence="1">
    <location>
        <begin position="164"/>
        <end position="177"/>
    </location>
</feature>
<name>A0AA38XDI9_9EURO</name>
<accession>A0AA38XDI9</accession>
<sequence length="442" mass="49370">MTHQSAASKRTIGASARKPYVRIVTDKRREQNRRAQKVYRERLKKKLEVLEEQAAQIPTISTADISIDDDNDIGSEDAAADSNAHNTPTATATRPNPRVINLADAFVAAGDLPFIQGSLPSFQYPAAPTPEPVPNVVCGHDHDDYGDIWLGEIWPAAVNSTQRQYPSPSGSKQGSKSVMTLTPRRTPNGFPSPSSSLADPYMNHMHLVGEGNLEASLAIASVLHISRSQYINDHPSRFPGCYVALNKPDPRSPTNSISPRTINYRIADTFMNITQELYDHLQSVKPPMRPTPAQLLNPHPTYLDCIVFPHFREHAVKASVEGVLDHAQFFTDLMHGGLMCWGGMSGLSNKHGRSGRSGKRDMRDNVAWSTRSWEAQKWFLKKWTWLIGTEEEEEARGDTDGIWKSSRWWWAMRGEDDSEDDDEEQAFAGDRVREVETGGHCL</sequence>
<dbReference type="GO" id="GO:0003700">
    <property type="term" value="F:DNA-binding transcription factor activity"/>
    <property type="evidence" value="ECO:0007669"/>
    <property type="project" value="InterPro"/>
</dbReference>
<dbReference type="InterPro" id="IPR046347">
    <property type="entry name" value="bZIP_sf"/>
</dbReference>
<evidence type="ECO:0008006" key="4">
    <source>
        <dbReference type="Google" id="ProtNLM"/>
    </source>
</evidence>
<evidence type="ECO:0000313" key="2">
    <source>
        <dbReference type="EMBL" id="KAJ9611486.1"/>
    </source>
</evidence>
<dbReference type="Gene3D" id="1.20.5.170">
    <property type="match status" value="1"/>
</dbReference>
<proteinExistence type="predicted"/>
<dbReference type="CDD" id="cd14688">
    <property type="entry name" value="bZIP_YAP"/>
    <property type="match status" value="1"/>
</dbReference>
<gene>
    <name evidence="2" type="ORF">H2200_004670</name>
</gene>
<feature type="compositionally biased region" description="Basic and acidic residues" evidence="1">
    <location>
        <begin position="430"/>
        <end position="442"/>
    </location>
</feature>
<feature type="region of interest" description="Disordered" evidence="1">
    <location>
        <begin position="415"/>
        <end position="442"/>
    </location>
</feature>
<organism evidence="2 3">
    <name type="scientific">Cladophialophora chaetospira</name>
    <dbReference type="NCBI Taxonomy" id="386627"/>
    <lineage>
        <taxon>Eukaryota</taxon>
        <taxon>Fungi</taxon>
        <taxon>Dikarya</taxon>
        <taxon>Ascomycota</taxon>
        <taxon>Pezizomycotina</taxon>
        <taxon>Eurotiomycetes</taxon>
        <taxon>Chaetothyriomycetidae</taxon>
        <taxon>Chaetothyriales</taxon>
        <taxon>Herpotrichiellaceae</taxon>
        <taxon>Cladophialophora</taxon>
    </lineage>
</organism>
<keyword evidence="3" id="KW-1185">Reference proteome</keyword>
<feature type="region of interest" description="Disordered" evidence="1">
    <location>
        <begin position="1"/>
        <end position="20"/>
    </location>
</feature>
<dbReference type="PANTHER" id="PTHR38116">
    <property type="entry name" value="CHROMOSOME 7, WHOLE GENOME SHOTGUN SEQUENCE"/>
    <property type="match status" value="1"/>
</dbReference>
<reference evidence="2" key="1">
    <citation type="submission" date="2022-10" db="EMBL/GenBank/DDBJ databases">
        <title>Culturing micro-colonial fungi from biological soil crusts in the Mojave desert and describing Neophaeococcomyces mojavensis, and introducing the new genera and species Taxawa tesnikishii.</title>
        <authorList>
            <person name="Kurbessoian T."/>
            <person name="Stajich J.E."/>
        </authorList>
    </citation>
    <scope>NUCLEOTIDE SEQUENCE</scope>
    <source>
        <strain evidence="2">TK_41</strain>
    </source>
</reference>
<feature type="region of interest" description="Disordered" evidence="1">
    <location>
        <begin position="65"/>
        <end position="96"/>
    </location>
</feature>
<feature type="compositionally biased region" description="Low complexity" evidence="1">
    <location>
        <begin position="83"/>
        <end position="96"/>
    </location>
</feature>
<dbReference type="InterPro" id="IPR021833">
    <property type="entry name" value="DUF3425"/>
</dbReference>
<dbReference type="Pfam" id="PF11905">
    <property type="entry name" value="DUF3425"/>
    <property type="match status" value="1"/>
</dbReference>
<evidence type="ECO:0000313" key="3">
    <source>
        <dbReference type="Proteomes" id="UP001172673"/>
    </source>
</evidence>
<dbReference type="AlphaFoldDB" id="A0AA38XDI9"/>
<dbReference type="EMBL" id="JAPDRK010000006">
    <property type="protein sequence ID" value="KAJ9611486.1"/>
    <property type="molecule type" value="Genomic_DNA"/>
</dbReference>
<dbReference type="Proteomes" id="UP001172673">
    <property type="component" value="Unassembled WGS sequence"/>
</dbReference>
<dbReference type="PANTHER" id="PTHR38116:SF5">
    <property type="entry name" value="BZIP DOMAIN-CONTAINING PROTEIN"/>
    <property type="match status" value="1"/>
</dbReference>
<feature type="compositionally biased region" description="Acidic residues" evidence="1">
    <location>
        <begin position="416"/>
        <end position="425"/>
    </location>
</feature>
<evidence type="ECO:0000256" key="1">
    <source>
        <dbReference type="SAM" id="MobiDB-lite"/>
    </source>
</evidence>